<dbReference type="SMART" id="SM00150">
    <property type="entry name" value="SPEC"/>
    <property type="match status" value="1"/>
</dbReference>
<keyword evidence="1" id="KW-0677">Repeat</keyword>
<dbReference type="Gene3D" id="1.20.58.60">
    <property type="match status" value="2"/>
</dbReference>
<dbReference type="PANTHER" id="PTHR11915">
    <property type="entry name" value="SPECTRIN/FILAMIN RELATED CYTOSKELETAL PROTEIN"/>
    <property type="match status" value="1"/>
</dbReference>
<evidence type="ECO:0000313" key="4">
    <source>
        <dbReference type="Proteomes" id="UP000694923"/>
    </source>
</evidence>
<keyword evidence="4" id="KW-1185">Reference proteome</keyword>
<dbReference type="GeneID" id="103606682"/>
<accession>A0ABM0S9B6</accession>
<dbReference type="CDD" id="cd00176">
    <property type="entry name" value="SPEC"/>
    <property type="match status" value="1"/>
</dbReference>
<keyword evidence="2" id="KW-0009">Actin-binding</keyword>
<evidence type="ECO:0000256" key="3">
    <source>
        <dbReference type="SAM" id="MobiDB-lite"/>
    </source>
</evidence>
<gene>
    <name evidence="5" type="primary">LOC103606682</name>
</gene>
<dbReference type="Proteomes" id="UP000694923">
    <property type="component" value="Unplaced"/>
</dbReference>
<dbReference type="InterPro" id="IPR018159">
    <property type="entry name" value="Spectrin/alpha-actinin"/>
</dbReference>
<sequence length="195" mass="21732">MAEWKDGLNEAWAELLELMGTRAQLLAASRELHKFFSDARELQGQIEEKRRRLPRLTAPPEPRPSASSMQRTLRAFEHDLQLLVSQVRQLQEGAAQLRTVYAGEHAEAIASREQEVLQGWKELLTACEDARLHVSSTADALRFHSQARDLLSWMDGIAGQIGAADKPRCPSSHLGLPTCLWKSAPAPPILLTVPL</sequence>
<protein>
    <submittedName>
        <fullName evidence="5">Spectrin beta chain, non-erythrocytic 4-like</fullName>
    </submittedName>
</protein>
<proteinExistence type="predicted"/>
<dbReference type="SUPFAM" id="SSF46966">
    <property type="entry name" value="Spectrin repeat"/>
    <property type="match status" value="1"/>
</dbReference>
<organism evidence="4 5">
    <name type="scientific">Galeopterus variegatus</name>
    <name type="common">Malayan flying lemur</name>
    <name type="synonym">Cynocephalus variegatus</name>
    <dbReference type="NCBI Taxonomy" id="482537"/>
    <lineage>
        <taxon>Eukaryota</taxon>
        <taxon>Metazoa</taxon>
        <taxon>Chordata</taxon>
        <taxon>Craniata</taxon>
        <taxon>Vertebrata</taxon>
        <taxon>Euteleostomi</taxon>
        <taxon>Mammalia</taxon>
        <taxon>Eutheria</taxon>
        <taxon>Euarchontoglires</taxon>
        <taxon>Dermoptera</taxon>
        <taxon>Cynocephalidae</taxon>
        <taxon>Galeopterus</taxon>
    </lineage>
</organism>
<dbReference type="Pfam" id="PF00435">
    <property type="entry name" value="Spectrin"/>
    <property type="match status" value="1"/>
</dbReference>
<reference evidence="5" key="1">
    <citation type="submission" date="2025-08" db="UniProtKB">
        <authorList>
            <consortium name="RefSeq"/>
        </authorList>
    </citation>
    <scope>IDENTIFICATION</scope>
</reference>
<dbReference type="InterPro" id="IPR002017">
    <property type="entry name" value="Spectrin_repeat"/>
</dbReference>
<evidence type="ECO:0000256" key="2">
    <source>
        <dbReference type="ARBA" id="ARBA00023203"/>
    </source>
</evidence>
<evidence type="ECO:0000313" key="5">
    <source>
        <dbReference type="RefSeq" id="XP_008589457.1"/>
    </source>
</evidence>
<feature type="region of interest" description="Disordered" evidence="3">
    <location>
        <begin position="49"/>
        <end position="69"/>
    </location>
</feature>
<name>A0ABM0S9B6_GALVR</name>
<dbReference type="RefSeq" id="XP_008589457.1">
    <property type="nucleotide sequence ID" value="XM_008591235.1"/>
</dbReference>
<evidence type="ECO:0000256" key="1">
    <source>
        <dbReference type="ARBA" id="ARBA00022737"/>
    </source>
</evidence>